<gene>
    <name evidence="3" type="ORF">CLV93_102223</name>
    <name evidence="2" type="ORF">JCM18694_08570</name>
</gene>
<name>A0A2P8CHI0_9BACT</name>
<sequence>MNKHFKILLVFIGLIGLFTSCENDGMKVVMLDNPIAPTLTTVPDLTLQRTAGNDTLTFNGTAVDPGFQASANYFLEACASGTDFADPVTLFSGVQADVMKVKVSDLNTALLKKFPADATTSVDLRLRANLVVDAGTGALGTTSKPLTYISDVKTVNVTPYGYPRLNLINSGIDQKIESVLGDGVYSGFVKLNVNNPFTLSDPDTNTSYGDAGGALAVDGNPIAVPSDPGSGWYEMTADVNALTYKLDPYMIGLVGSATPNGWDAPDQKMDYDAKTGTWNITIDLVDGDIKFRLNDGWAWNLGGTPDNLVHNGDNIAVTAGNYTISLTITNATPVGSETGTYTIVKNN</sequence>
<reference evidence="2 5" key="2">
    <citation type="submission" date="2019-10" db="EMBL/GenBank/DDBJ databases">
        <title>Prolixibacter strains distinguished by the presence of nitrate reductase genes were adept at nitrate-dependent anaerobic corrosion of metallic iron and carbon steel.</title>
        <authorList>
            <person name="Iino T."/>
            <person name="Shono N."/>
            <person name="Ito K."/>
            <person name="Nakamura R."/>
            <person name="Sueoka K."/>
            <person name="Harayama S."/>
            <person name="Ohkuma M."/>
        </authorList>
    </citation>
    <scope>NUCLEOTIDE SEQUENCE [LARGE SCALE GENOMIC DNA]</scope>
    <source>
        <strain evidence="2 5">MIC1-1</strain>
    </source>
</reference>
<dbReference type="PROSITE" id="PS51257">
    <property type="entry name" value="PROKAR_LIPOPROTEIN"/>
    <property type="match status" value="1"/>
</dbReference>
<evidence type="ECO:0000313" key="4">
    <source>
        <dbReference type="Proteomes" id="UP000240621"/>
    </source>
</evidence>
<dbReference type="RefSeq" id="WP_106541035.1">
    <property type="nucleotide sequence ID" value="NZ_BLAU01000001.1"/>
</dbReference>
<protein>
    <submittedName>
        <fullName evidence="3">Uncharacterized protein DUF5019</fullName>
    </submittedName>
</protein>
<feature type="domain" description="SusE outer membrane protein" evidence="1">
    <location>
        <begin position="28"/>
        <end position="127"/>
    </location>
</feature>
<reference evidence="3 4" key="1">
    <citation type="submission" date="2018-03" db="EMBL/GenBank/DDBJ databases">
        <title>Genomic Encyclopedia of Archaeal and Bacterial Type Strains, Phase II (KMG-II): from individual species to whole genera.</title>
        <authorList>
            <person name="Goeker M."/>
        </authorList>
    </citation>
    <scope>NUCLEOTIDE SEQUENCE [LARGE SCALE GENOMIC DNA]</scope>
    <source>
        <strain evidence="3 4">DSM 27267</strain>
    </source>
</reference>
<proteinExistence type="predicted"/>
<dbReference type="CDD" id="cd12956">
    <property type="entry name" value="CBM_SusE-F_like"/>
    <property type="match status" value="1"/>
</dbReference>
<dbReference type="OrthoDB" id="975117at2"/>
<keyword evidence="5" id="KW-1185">Reference proteome</keyword>
<dbReference type="InterPro" id="IPR025970">
    <property type="entry name" value="SusE"/>
</dbReference>
<evidence type="ECO:0000313" key="5">
    <source>
        <dbReference type="Proteomes" id="UP000396862"/>
    </source>
</evidence>
<comment type="caution">
    <text evidence="3">The sequence shown here is derived from an EMBL/GenBank/DDBJ whole genome shotgun (WGS) entry which is preliminary data.</text>
</comment>
<organism evidence="3 4">
    <name type="scientific">Prolixibacter denitrificans</name>
    <dbReference type="NCBI Taxonomy" id="1541063"/>
    <lineage>
        <taxon>Bacteria</taxon>
        <taxon>Pseudomonadati</taxon>
        <taxon>Bacteroidota</taxon>
        <taxon>Bacteroidia</taxon>
        <taxon>Marinilabiliales</taxon>
        <taxon>Prolixibacteraceae</taxon>
        <taxon>Prolixibacter</taxon>
    </lineage>
</organism>
<dbReference type="Proteomes" id="UP000396862">
    <property type="component" value="Unassembled WGS sequence"/>
</dbReference>
<dbReference type="AlphaFoldDB" id="A0A2P8CHI0"/>
<evidence type="ECO:0000313" key="3">
    <source>
        <dbReference type="EMBL" id="PSK84437.1"/>
    </source>
</evidence>
<accession>A0A2P8CHI0</accession>
<dbReference type="EMBL" id="BLAU01000001">
    <property type="protein sequence ID" value="GET20611.1"/>
    <property type="molecule type" value="Genomic_DNA"/>
</dbReference>
<dbReference type="EMBL" id="PYGC01000002">
    <property type="protein sequence ID" value="PSK84437.1"/>
    <property type="molecule type" value="Genomic_DNA"/>
</dbReference>
<dbReference type="Proteomes" id="UP000240621">
    <property type="component" value="Unassembled WGS sequence"/>
</dbReference>
<dbReference type="Gene3D" id="2.60.40.3620">
    <property type="match status" value="1"/>
</dbReference>
<dbReference type="Pfam" id="PF14292">
    <property type="entry name" value="SusE"/>
    <property type="match status" value="1"/>
</dbReference>
<evidence type="ECO:0000259" key="1">
    <source>
        <dbReference type="Pfam" id="PF14292"/>
    </source>
</evidence>
<evidence type="ECO:0000313" key="2">
    <source>
        <dbReference type="EMBL" id="GET20611.1"/>
    </source>
</evidence>